<accession>A0A0H2RN84</accession>
<dbReference type="Gene3D" id="2.60.130.10">
    <property type="entry name" value="Aromatic compound dioxygenase"/>
    <property type="match status" value="1"/>
</dbReference>
<keyword evidence="2 5" id="KW-0223">Dioxygenase</keyword>
<sequence>MSASFEITKPFVKNDSTPYLTLLLSAMRLFFVTLLHDMPGKWNLTHGRRNEQAEVEGPFYIIGAPSRQVGEGKGVIASPDMLKAFVPFLMTIRILSPEGKPLQNAILDWWQADTNGDYYFMNYNLRGTITTDANGVAEVLTVVPGAYGPGTKIRPGHIHLIVHPPPGDEKTYDELTTQLYLCKGNDINLMVSDFMNYIRKARESLVLKGWSVPSATNGQRYMNLPELTAENSEVASRVESWNKRLSELGDVQIAAGSSIDLKLNAKSGWF</sequence>
<evidence type="ECO:0000313" key="6">
    <source>
        <dbReference type="Proteomes" id="UP000053477"/>
    </source>
</evidence>
<dbReference type="InterPro" id="IPR050770">
    <property type="entry name" value="Intradiol_RC_Dioxygenase"/>
</dbReference>
<dbReference type="PANTHER" id="PTHR33711">
    <property type="entry name" value="DIOXYGENASE, PUTATIVE (AFU_ORTHOLOGUE AFUA_2G02910)-RELATED"/>
    <property type="match status" value="1"/>
</dbReference>
<dbReference type="GO" id="GO:0008199">
    <property type="term" value="F:ferric iron binding"/>
    <property type="evidence" value="ECO:0007669"/>
    <property type="project" value="InterPro"/>
</dbReference>
<keyword evidence="3" id="KW-0560">Oxidoreductase</keyword>
<evidence type="ECO:0000259" key="4">
    <source>
        <dbReference type="Pfam" id="PF00775"/>
    </source>
</evidence>
<protein>
    <submittedName>
        <fullName evidence="5">Aromatic compound dioxygenase</fullName>
    </submittedName>
</protein>
<dbReference type="Proteomes" id="UP000053477">
    <property type="component" value="Unassembled WGS sequence"/>
</dbReference>
<dbReference type="AlphaFoldDB" id="A0A0H2RN84"/>
<dbReference type="OrthoDB" id="121380at2759"/>
<evidence type="ECO:0000256" key="2">
    <source>
        <dbReference type="ARBA" id="ARBA00022964"/>
    </source>
</evidence>
<evidence type="ECO:0000313" key="5">
    <source>
        <dbReference type="EMBL" id="KLO13057.1"/>
    </source>
</evidence>
<dbReference type="STRING" id="27342.A0A0H2RN84"/>
<dbReference type="EMBL" id="KQ085966">
    <property type="protein sequence ID" value="KLO13057.1"/>
    <property type="molecule type" value="Genomic_DNA"/>
</dbReference>
<dbReference type="InParanoid" id="A0A0H2RN84"/>
<evidence type="ECO:0000256" key="3">
    <source>
        <dbReference type="ARBA" id="ARBA00023002"/>
    </source>
</evidence>
<feature type="domain" description="Intradiol ring-cleavage dioxygenases" evidence="4">
    <location>
        <begin position="56"/>
        <end position="209"/>
    </location>
</feature>
<evidence type="ECO:0000256" key="1">
    <source>
        <dbReference type="ARBA" id="ARBA00007825"/>
    </source>
</evidence>
<name>A0A0H2RN84_9AGAM</name>
<dbReference type="InterPro" id="IPR015889">
    <property type="entry name" value="Intradiol_dOase_core"/>
</dbReference>
<reference evidence="5 6" key="1">
    <citation type="submission" date="2015-04" db="EMBL/GenBank/DDBJ databases">
        <title>Complete genome sequence of Schizopora paradoxa KUC8140, a cosmopolitan wood degrader in East Asia.</title>
        <authorList>
            <consortium name="DOE Joint Genome Institute"/>
            <person name="Min B."/>
            <person name="Park H."/>
            <person name="Jang Y."/>
            <person name="Kim J.-J."/>
            <person name="Kim K.H."/>
            <person name="Pangilinan J."/>
            <person name="Lipzen A."/>
            <person name="Riley R."/>
            <person name="Grigoriev I.V."/>
            <person name="Spatafora J.W."/>
            <person name="Choi I.-G."/>
        </authorList>
    </citation>
    <scope>NUCLEOTIDE SEQUENCE [LARGE SCALE GENOMIC DNA]</scope>
    <source>
        <strain evidence="5 6">KUC8140</strain>
    </source>
</reference>
<dbReference type="GO" id="GO:0016702">
    <property type="term" value="F:oxidoreductase activity, acting on single donors with incorporation of molecular oxygen, incorporation of two atoms of oxygen"/>
    <property type="evidence" value="ECO:0007669"/>
    <property type="project" value="InterPro"/>
</dbReference>
<comment type="similarity">
    <text evidence="1">Belongs to the intradiol ring-cleavage dioxygenase family.</text>
</comment>
<dbReference type="SUPFAM" id="SSF49482">
    <property type="entry name" value="Aromatic compound dioxygenase"/>
    <property type="match status" value="1"/>
</dbReference>
<dbReference type="PANTHER" id="PTHR33711:SF10">
    <property type="entry name" value="INTRADIOL RING-CLEAVAGE DIOXYGENASES DOMAIN-CONTAINING PROTEIN"/>
    <property type="match status" value="1"/>
</dbReference>
<keyword evidence="6" id="KW-1185">Reference proteome</keyword>
<proteinExistence type="inferred from homology"/>
<dbReference type="CDD" id="cd00421">
    <property type="entry name" value="intradiol_dioxygenase"/>
    <property type="match status" value="1"/>
</dbReference>
<organism evidence="5 6">
    <name type="scientific">Schizopora paradoxa</name>
    <dbReference type="NCBI Taxonomy" id="27342"/>
    <lineage>
        <taxon>Eukaryota</taxon>
        <taxon>Fungi</taxon>
        <taxon>Dikarya</taxon>
        <taxon>Basidiomycota</taxon>
        <taxon>Agaricomycotina</taxon>
        <taxon>Agaricomycetes</taxon>
        <taxon>Hymenochaetales</taxon>
        <taxon>Schizoporaceae</taxon>
        <taxon>Schizopora</taxon>
    </lineage>
</organism>
<gene>
    <name evidence="5" type="ORF">SCHPADRAFT_940733</name>
</gene>
<dbReference type="Pfam" id="PF00775">
    <property type="entry name" value="Dioxygenase_C"/>
    <property type="match status" value="1"/>
</dbReference>
<dbReference type="InterPro" id="IPR000627">
    <property type="entry name" value="Intradiol_dOase_C"/>
</dbReference>